<proteinExistence type="predicted"/>
<dbReference type="Proteomes" id="UP000198775">
    <property type="component" value="Unassembled WGS sequence"/>
</dbReference>
<keyword evidence="2" id="KW-1185">Reference proteome</keyword>
<gene>
    <name evidence="1" type="ORF">SAMN05216388_1003327</name>
</gene>
<dbReference type="AlphaFoldDB" id="A0A1H8HB75"/>
<sequence length="65" mass="7297">MIQSRFCETHSAVTEYDLCMQQVFLTICKITTEPGEPKSCIFNPSGVRMVQGGSDIVLRALQFQI</sequence>
<name>A0A1H8HB75_9EURY</name>
<protein>
    <submittedName>
        <fullName evidence="1">Uncharacterized protein</fullName>
    </submittedName>
</protein>
<reference evidence="2" key="1">
    <citation type="submission" date="2016-10" db="EMBL/GenBank/DDBJ databases">
        <authorList>
            <person name="Varghese N."/>
            <person name="Submissions S."/>
        </authorList>
    </citation>
    <scope>NUCLEOTIDE SEQUENCE [LARGE SCALE GENOMIC DNA]</scope>
    <source>
        <strain evidence="2">IBRC-M 10043</strain>
    </source>
</reference>
<evidence type="ECO:0000313" key="1">
    <source>
        <dbReference type="EMBL" id="SEN53067.1"/>
    </source>
</evidence>
<accession>A0A1H8HB75</accession>
<evidence type="ECO:0000313" key="2">
    <source>
        <dbReference type="Proteomes" id="UP000198775"/>
    </source>
</evidence>
<dbReference type="EMBL" id="FOCX01000003">
    <property type="protein sequence ID" value="SEN53067.1"/>
    <property type="molecule type" value="Genomic_DNA"/>
</dbReference>
<organism evidence="1 2">
    <name type="scientific">Halorientalis persicus</name>
    <dbReference type="NCBI Taxonomy" id="1367881"/>
    <lineage>
        <taxon>Archaea</taxon>
        <taxon>Methanobacteriati</taxon>
        <taxon>Methanobacteriota</taxon>
        <taxon>Stenosarchaea group</taxon>
        <taxon>Halobacteria</taxon>
        <taxon>Halobacteriales</taxon>
        <taxon>Haloarculaceae</taxon>
        <taxon>Halorientalis</taxon>
    </lineage>
</organism>